<keyword evidence="1" id="KW-0812">Transmembrane</keyword>
<evidence type="ECO:0008006" key="4">
    <source>
        <dbReference type="Google" id="ProtNLM"/>
    </source>
</evidence>
<feature type="transmembrane region" description="Helical" evidence="1">
    <location>
        <begin position="107"/>
        <end position="129"/>
    </location>
</feature>
<dbReference type="SUPFAM" id="SSF81321">
    <property type="entry name" value="Family A G protein-coupled receptor-like"/>
    <property type="match status" value="1"/>
</dbReference>
<feature type="transmembrane region" description="Helical" evidence="1">
    <location>
        <begin position="199"/>
        <end position="218"/>
    </location>
</feature>
<comment type="caution">
    <text evidence="2">The sequence shown here is derived from an EMBL/GenBank/DDBJ whole genome shotgun (WGS) entry which is preliminary data.</text>
</comment>
<dbReference type="PANTHER" id="PTHR23021">
    <property type="entry name" value="SERPENTINE RECEPTOR, CLASS T"/>
    <property type="match status" value="1"/>
</dbReference>
<feature type="transmembrane region" description="Helical" evidence="1">
    <location>
        <begin position="150"/>
        <end position="172"/>
    </location>
</feature>
<evidence type="ECO:0000256" key="1">
    <source>
        <dbReference type="SAM" id="Phobius"/>
    </source>
</evidence>
<dbReference type="OrthoDB" id="5873245at2759"/>
<dbReference type="STRING" id="1611254.A0A2G5VP78"/>
<keyword evidence="1" id="KW-0472">Membrane</keyword>
<sequence length="323" mass="37105">MNEILKYGSIDKIPFYNCSAHTSQEWSALYGVSHPILGWLDVIFGVTVFYIPIILVMFQSEFYKMSCFKIMICLAIVDMSALVINSIITGILAIQGAVWCTYPKFNYIVGMIVLGLWCSSCIIVLILVSNRLLELSEHKLARMFIGNRPFLIMLAPFLYGLYFAVFTNPVGFNSKYYTWLFNPMISEIKTDKYINISHAVNNVAIVAITCILYVWLYLEVREKLEAIGWKDRKNDLGFQILVQSAMICSINFVASIIFVVMNIVELPIWIMFVAQKMWQLIHGAPVFIYLTLNRTIRKGFIKLFQEIKKVYHIPHPTTVSPQS</sequence>
<accession>A0A2G5VP78</accession>
<feature type="transmembrane region" description="Helical" evidence="1">
    <location>
        <begin position="238"/>
        <end position="260"/>
    </location>
</feature>
<dbReference type="Pfam" id="PF10321">
    <property type="entry name" value="7TM_GPCR_Srt"/>
    <property type="match status" value="1"/>
</dbReference>
<dbReference type="EMBL" id="PDUG01000001">
    <property type="protein sequence ID" value="PIC53457.1"/>
    <property type="molecule type" value="Genomic_DNA"/>
</dbReference>
<dbReference type="Proteomes" id="UP000230233">
    <property type="component" value="Chromosome I"/>
</dbReference>
<proteinExistence type="predicted"/>
<dbReference type="Gene3D" id="1.20.1070.10">
    <property type="entry name" value="Rhodopsin 7-helix transmembrane proteins"/>
    <property type="match status" value="1"/>
</dbReference>
<feature type="transmembrane region" description="Helical" evidence="1">
    <location>
        <begin position="266"/>
        <end position="292"/>
    </location>
</feature>
<evidence type="ECO:0000313" key="3">
    <source>
        <dbReference type="Proteomes" id="UP000230233"/>
    </source>
</evidence>
<name>A0A2G5VP78_9PELO</name>
<feature type="transmembrane region" description="Helical" evidence="1">
    <location>
        <begin position="70"/>
        <end position="95"/>
    </location>
</feature>
<keyword evidence="1" id="KW-1133">Transmembrane helix</keyword>
<gene>
    <name evidence="2" type="primary">Cnig_chr_I.g3152</name>
    <name evidence="2" type="ORF">B9Z55_003152</name>
</gene>
<keyword evidence="3" id="KW-1185">Reference proteome</keyword>
<dbReference type="InterPro" id="IPR019425">
    <property type="entry name" value="7TM_GPCR_serpentine_rcpt_Srt"/>
</dbReference>
<reference evidence="3" key="1">
    <citation type="submission" date="2017-10" db="EMBL/GenBank/DDBJ databases">
        <title>Rapid genome shrinkage in a self-fertile nematode reveals novel sperm competition proteins.</title>
        <authorList>
            <person name="Yin D."/>
            <person name="Schwarz E.M."/>
            <person name="Thomas C.G."/>
            <person name="Felde R.L."/>
            <person name="Korf I.F."/>
            <person name="Cutter A.D."/>
            <person name="Schartner C.M."/>
            <person name="Ralston E.J."/>
            <person name="Meyer B.J."/>
            <person name="Haag E.S."/>
        </authorList>
    </citation>
    <scope>NUCLEOTIDE SEQUENCE [LARGE SCALE GENOMIC DNA]</scope>
    <source>
        <strain evidence="3">JU1422</strain>
    </source>
</reference>
<feature type="transmembrane region" description="Helical" evidence="1">
    <location>
        <begin position="36"/>
        <end position="58"/>
    </location>
</feature>
<protein>
    <recommendedName>
        <fullName evidence="4">G-protein coupled receptors family 1 profile domain-containing protein</fullName>
    </recommendedName>
</protein>
<dbReference type="PANTHER" id="PTHR23021:SF11">
    <property type="entry name" value="SERPENTINE RECEPTOR, CLASS T"/>
    <property type="match status" value="1"/>
</dbReference>
<organism evidence="2 3">
    <name type="scientific">Caenorhabditis nigoni</name>
    <dbReference type="NCBI Taxonomy" id="1611254"/>
    <lineage>
        <taxon>Eukaryota</taxon>
        <taxon>Metazoa</taxon>
        <taxon>Ecdysozoa</taxon>
        <taxon>Nematoda</taxon>
        <taxon>Chromadorea</taxon>
        <taxon>Rhabditida</taxon>
        <taxon>Rhabditina</taxon>
        <taxon>Rhabditomorpha</taxon>
        <taxon>Rhabditoidea</taxon>
        <taxon>Rhabditidae</taxon>
        <taxon>Peloderinae</taxon>
        <taxon>Caenorhabditis</taxon>
    </lineage>
</organism>
<dbReference type="AlphaFoldDB" id="A0A2G5VP78"/>
<evidence type="ECO:0000313" key="2">
    <source>
        <dbReference type="EMBL" id="PIC53457.1"/>
    </source>
</evidence>